<reference evidence="14 15" key="1">
    <citation type="submission" date="2019-07" db="EMBL/GenBank/DDBJ databases">
        <authorList>
            <person name="Kim J.K."/>
            <person name="Cheong H.-M."/>
            <person name="Choi Y."/>
            <person name="Hwang K.J."/>
            <person name="Lee S."/>
            <person name="Choi C."/>
        </authorList>
    </citation>
    <scope>NUCLEOTIDE SEQUENCE [LARGE SCALE GENOMIC DNA]</scope>
    <source>
        <strain evidence="14 15">KS 22</strain>
    </source>
</reference>
<keyword evidence="4" id="KW-0808">Transferase</keyword>
<dbReference type="Gene3D" id="6.10.340.10">
    <property type="match status" value="1"/>
</dbReference>
<gene>
    <name evidence="14" type="ORF">FPL14_17775</name>
</gene>
<dbReference type="KEGG" id="cchl:FPL14_17775"/>
<keyword evidence="3" id="KW-0597">Phosphoprotein</keyword>
<dbReference type="AlphaFoldDB" id="A0A7G5C0U5"/>
<keyword evidence="7" id="KW-0418">Kinase</keyword>
<evidence type="ECO:0000256" key="4">
    <source>
        <dbReference type="ARBA" id="ARBA00022679"/>
    </source>
</evidence>
<sequence length="621" mass="71433">MRTSRGNWRINLMRSIGIRSRLFLSYTFIVTLVIATLSSFFYIRMSNVVWERSLESSRQMLQRVDAALSQSIRDLDRISAQVIYNPDFQNRFEETFDSVESYEVLNQKNAFVRILATLNGPSFIAQQINVFNLEGNFISFGLKIDPYDNLKARIGMLDWVTPTLNKDGDKQINPPHHDELFRSGELVYSLSRLFPHSASSSPKFVEVQQSYDKMEEIVGDARLQTNNRLYIFDDEGRLFYPIMKDDQAPPFEWTSIPEMPSGVFHHVTETSDGEGTVIGWLRSSFSGLTVVAAQPKHELLDPVNSLRNIVLTVTAAAEVLALLIAYWIASTITRPIRLILRDVRRLDLEQINLNTMAHNQKTYRKSTYEIQELHDGFISMKTRLNLSMDQMLNAQKRENLAHMRVLHNQLQPHFVFNTLSSIGVLAENSGADQAAAMSYKMMQMMEYISGSNAEPVELREELRYTENYLELMKLRYQDKFNYVMDVEEAMEQIVFPKFVLQPIVENCFAHGFNRIYPPWIIQIQVDQEEDGCWKLIIRDNGSGFHAEPLKRINMFINELTHSTSGQLDRIGSKGIGGMGLENAFMRLHLFYGGKAKFAIRNLDEGMELTIAIRQREGNPNV</sequence>
<evidence type="ECO:0000256" key="8">
    <source>
        <dbReference type="ARBA" id="ARBA00022840"/>
    </source>
</evidence>
<evidence type="ECO:0000256" key="7">
    <source>
        <dbReference type="ARBA" id="ARBA00022777"/>
    </source>
</evidence>
<evidence type="ECO:0000256" key="2">
    <source>
        <dbReference type="ARBA" id="ARBA00022475"/>
    </source>
</evidence>
<evidence type="ECO:0000256" key="10">
    <source>
        <dbReference type="ARBA" id="ARBA00023012"/>
    </source>
</evidence>
<evidence type="ECO:0000313" key="14">
    <source>
        <dbReference type="EMBL" id="QMV42829.1"/>
    </source>
</evidence>
<organism evidence="14 15">
    <name type="scientific">Cohnella cholangitidis</name>
    <dbReference type="NCBI Taxonomy" id="2598458"/>
    <lineage>
        <taxon>Bacteria</taxon>
        <taxon>Bacillati</taxon>
        <taxon>Bacillota</taxon>
        <taxon>Bacilli</taxon>
        <taxon>Bacillales</taxon>
        <taxon>Paenibacillaceae</taxon>
        <taxon>Cohnella</taxon>
    </lineage>
</organism>
<keyword evidence="2" id="KW-1003">Cell membrane</keyword>
<dbReference type="InterPro" id="IPR050640">
    <property type="entry name" value="Bact_2-comp_sensor_kinase"/>
</dbReference>
<dbReference type="PANTHER" id="PTHR34220">
    <property type="entry name" value="SENSOR HISTIDINE KINASE YPDA"/>
    <property type="match status" value="1"/>
</dbReference>
<dbReference type="PANTHER" id="PTHR34220:SF11">
    <property type="entry name" value="SENSOR PROTEIN KINASE HPTS"/>
    <property type="match status" value="1"/>
</dbReference>
<dbReference type="InterPro" id="IPR036890">
    <property type="entry name" value="HATPase_C_sf"/>
</dbReference>
<evidence type="ECO:0000256" key="11">
    <source>
        <dbReference type="ARBA" id="ARBA00023136"/>
    </source>
</evidence>
<keyword evidence="9 12" id="KW-1133">Transmembrane helix</keyword>
<dbReference type="InterPro" id="IPR010559">
    <property type="entry name" value="Sig_transdc_His_kin_internal"/>
</dbReference>
<keyword evidence="15" id="KW-1185">Reference proteome</keyword>
<evidence type="ECO:0000259" key="13">
    <source>
        <dbReference type="Pfam" id="PF06580"/>
    </source>
</evidence>
<evidence type="ECO:0000256" key="9">
    <source>
        <dbReference type="ARBA" id="ARBA00022989"/>
    </source>
</evidence>
<dbReference type="GO" id="GO:0000155">
    <property type="term" value="F:phosphorelay sensor kinase activity"/>
    <property type="evidence" value="ECO:0007669"/>
    <property type="project" value="InterPro"/>
</dbReference>
<dbReference type="SUPFAM" id="SSF55874">
    <property type="entry name" value="ATPase domain of HSP90 chaperone/DNA topoisomerase II/histidine kinase"/>
    <property type="match status" value="1"/>
</dbReference>
<dbReference type="EMBL" id="CP041969">
    <property type="protein sequence ID" value="QMV42829.1"/>
    <property type="molecule type" value="Genomic_DNA"/>
</dbReference>
<evidence type="ECO:0000313" key="15">
    <source>
        <dbReference type="Proteomes" id="UP000515679"/>
    </source>
</evidence>
<dbReference type="GO" id="GO:0005886">
    <property type="term" value="C:plasma membrane"/>
    <property type="evidence" value="ECO:0007669"/>
    <property type="project" value="UniProtKB-SubCell"/>
</dbReference>
<comment type="subcellular location">
    <subcellularLocation>
        <location evidence="1">Cell membrane</location>
        <topology evidence="1">Multi-pass membrane protein</topology>
    </subcellularLocation>
</comment>
<keyword evidence="11 12" id="KW-0472">Membrane</keyword>
<evidence type="ECO:0000256" key="6">
    <source>
        <dbReference type="ARBA" id="ARBA00022741"/>
    </source>
</evidence>
<keyword evidence="6" id="KW-0547">Nucleotide-binding</keyword>
<name>A0A7G5C0U5_9BACL</name>
<accession>A0A7G5C0U5</accession>
<protein>
    <recommendedName>
        <fullName evidence="13">Signal transduction histidine kinase internal region domain-containing protein</fullName>
    </recommendedName>
</protein>
<evidence type="ECO:0000256" key="5">
    <source>
        <dbReference type="ARBA" id="ARBA00022692"/>
    </source>
</evidence>
<evidence type="ECO:0000256" key="1">
    <source>
        <dbReference type="ARBA" id="ARBA00004651"/>
    </source>
</evidence>
<evidence type="ECO:0000256" key="3">
    <source>
        <dbReference type="ARBA" id="ARBA00022553"/>
    </source>
</evidence>
<dbReference type="Pfam" id="PF06580">
    <property type="entry name" value="His_kinase"/>
    <property type="match status" value="1"/>
</dbReference>
<feature type="transmembrane region" description="Helical" evidence="12">
    <location>
        <begin position="21"/>
        <end position="43"/>
    </location>
</feature>
<dbReference type="Gene3D" id="3.30.565.10">
    <property type="entry name" value="Histidine kinase-like ATPase, C-terminal domain"/>
    <property type="match status" value="1"/>
</dbReference>
<dbReference type="GO" id="GO:0005524">
    <property type="term" value="F:ATP binding"/>
    <property type="evidence" value="ECO:0007669"/>
    <property type="project" value="UniProtKB-KW"/>
</dbReference>
<feature type="domain" description="Signal transduction histidine kinase internal region" evidence="13">
    <location>
        <begin position="401"/>
        <end position="480"/>
    </location>
</feature>
<proteinExistence type="predicted"/>
<keyword evidence="8" id="KW-0067">ATP-binding</keyword>
<keyword evidence="5 12" id="KW-0812">Transmembrane</keyword>
<evidence type="ECO:0000256" key="12">
    <source>
        <dbReference type="SAM" id="Phobius"/>
    </source>
</evidence>
<dbReference type="Proteomes" id="UP000515679">
    <property type="component" value="Chromosome"/>
</dbReference>
<keyword evidence="10" id="KW-0902">Two-component regulatory system</keyword>